<dbReference type="SUPFAM" id="SSF116734">
    <property type="entry name" value="DNA methylase specificity domain"/>
    <property type="match status" value="1"/>
</dbReference>
<organism evidence="3 4">
    <name type="scientific">Streptomyces xanthophaeus</name>
    <dbReference type="NCBI Taxonomy" id="67385"/>
    <lineage>
        <taxon>Bacteria</taxon>
        <taxon>Bacillati</taxon>
        <taxon>Actinomycetota</taxon>
        <taxon>Actinomycetes</taxon>
        <taxon>Kitasatosporales</taxon>
        <taxon>Streptomycetaceae</taxon>
        <taxon>Streptomyces</taxon>
    </lineage>
</organism>
<proteinExistence type="predicted"/>
<dbReference type="EMBL" id="BNEE01000006">
    <property type="protein sequence ID" value="GHI85525.1"/>
    <property type="molecule type" value="Genomic_DNA"/>
</dbReference>
<evidence type="ECO:0000256" key="1">
    <source>
        <dbReference type="ARBA" id="ARBA00022747"/>
    </source>
</evidence>
<keyword evidence="4" id="KW-1185">Reference proteome</keyword>
<accession>A0A919GW09</accession>
<dbReference type="Gene3D" id="3.90.220.20">
    <property type="entry name" value="DNA methylase specificity domains"/>
    <property type="match status" value="1"/>
</dbReference>
<protein>
    <submittedName>
        <fullName evidence="3">Uncharacterized protein</fullName>
    </submittedName>
</protein>
<keyword evidence="1" id="KW-0680">Restriction system</keyword>
<dbReference type="AlphaFoldDB" id="A0A919GW09"/>
<evidence type="ECO:0000313" key="3">
    <source>
        <dbReference type="EMBL" id="GHI85525.1"/>
    </source>
</evidence>
<evidence type="ECO:0000256" key="2">
    <source>
        <dbReference type="ARBA" id="ARBA00023125"/>
    </source>
</evidence>
<gene>
    <name evidence="3" type="ORF">Sxan_28890</name>
</gene>
<name>A0A919GW09_9ACTN</name>
<sequence>MLHPLIRAGDILLPTLAREVVARVATGEDVGTYAGSGVHRLRVTDPDLVDPWYLAGFLSSPEGGWQAASVTSTLGARSRVDPRRVRISLPPGDLQRAYGLTFRSITEFTTAVRGVHDPGIALARDLIETVAADLRASLAVCRPAAHR</sequence>
<dbReference type="Proteomes" id="UP000600026">
    <property type="component" value="Unassembled WGS sequence"/>
</dbReference>
<dbReference type="GO" id="GO:0009307">
    <property type="term" value="P:DNA restriction-modification system"/>
    <property type="evidence" value="ECO:0007669"/>
    <property type="project" value="UniProtKB-KW"/>
</dbReference>
<dbReference type="GO" id="GO:0003677">
    <property type="term" value="F:DNA binding"/>
    <property type="evidence" value="ECO:0007669"/>
    <property type="project" value="UniProtKB-KW"/>
</dbReference>
<reference evidence="3" key="1">
    <citation type="submission" date="2020-09" db="EMBL/GenBank/DDBJ databases">
        <title>Whole genome shotgun sequence of Streptomyces xanthophaeus NBRC 12829.</title>
        <authorList>
            <person name="Komaki H."/>
            <person name="Tamura T."/>
        </authorList>
    </citation>
    <scope>NUCLEOTIDE SEQUENCE</scope>
    <source>
        <strain evidence="3">NBRC 12829</strain>
    </source>
</reference>
<comment type="caution">
    <text evidence="3">The sequence shown here is derived from an EMBL/GenBank/DDBJ whole genome shotgun (WGS) entry which is preliminary data.</text>
</comment>
<keyword evidence="2" id="KW-0238">DNA-binding</keyword>
<dbReference type="InterPro" id="IPR044946">
    <property type="entry name" value="Restrct_endonuc_typeI_TRD_sf"/>
</dbReference>
<evidence type="ECO:0000313" key="4">
    <source>
        <dbReference type="Proteomes" id="UP000600026"/>
    </source>
</evidence>